<evidence type="ECO:0000313" key="2">
    <source>
        <dbReference type="Proteomes" id="UP001165065"/>
    </source>
</evidence>
<dbReference type="InterPro" id="IPR052188">
    <property type="entry name" value="Ni-pincer_cofactor_biosynth"/>
</dbReference>
<dbReference type="PANTHER" id="PTHR43169:SF2">
    <property type="entry name" value="NAD_GMP SYNTHASE DOMAIN-CONTAINING PROTEIN"/>
    <property type="match status" value="1"/>
</dbReference>
<accession>A0A9W7GLJ3</accession>
<dbReference type="CDD" id="cd01990">
    <property type="entry name" value="LarE-like"/>
    <property type="match status" value="1"/>
</dbReference>
<name>A0A9W7GLJ3_9STRA</name>
<dbReference type="EMBL" id="BRYA01000365">
    <property type="protein sequence ID" value="GMI47917.1"/>
    <property type="molecule type" value="Genomic_DNA"/>
</dbReference>
<dbReference type="OrthoDB" id="42985at2759"/>
<dbReference type="PANTHER" id="PTHR43169">
    <property type="entry name" value="EXSB FAMILY PROTEIN"/>
    <property type="match status" value="1"/>
</dbReference>
<dbReference type="Proteomes" id="UP001165065">
    <property type="component" value="Unassembled WGS sequence"/>
</dbReference>
<keyword evidence="2" id="KW-1185">Reference proteome</keyword>
<protein>
    <recommendedName>
        <fullName evidence="3">Asparagine synthetase domain-containing protein</fullName>
    </recommendedName>
</protein>
<dbReference type="InterPro" id="IPR014729">
    <property type="entry name" value="Rossmann-like_a/b/a_fold"/>
</dbReference>
<comment type="caution">
    <text evidence="1">The sequence shown here is derived from an EMBL/GenBank/DDBJ whole genome shotgun (WGS) entry which is preliminary data.</text>
</comment>
<dbReference type="InterPro" id="IPR005232">
    <property type="entry name" value="LarE"/>
</dbReference>
<proteinExistence type="predicted"/>
<gene>
    <name evidence="1" type="ORF">TrCOL_g4856</name>
</gene>
<dbReference type="AlphaFoldDB" id="A0A9W7GLJ3"/>
<reference evidence="2" key="1">
    <citation type="journal article" date="2023" name="Commun. Biol.">
        <title>Genome analysis of Parmales, the sister group of diatoms, reveals the evolutionary specialization of diatoms from phago-mixotrophs to photoautotrophs.</title>
        <authorList>
            <person name="Ban H."/>
            <person name="Sato S."/>
            <person name="Yoshikawa S."/>
            <person name="Yamada K."/>
            <person name="Nakamura Y."/>
            <person name="Ichinomiya M."/>
            <person name="Sato N."/>
            <person name="Blanc-Mathieu R."/>
            <person name="Endo H."/>
            <person name="Kuwata A."/>
            <person name="Ogata H."/>
        </authorList>
    </citation>
    <scope>NUCLEOTIDE SEQUENCE [LARGE SCALE GENOMIC DNA]</scope>
</reference>
<dbReference type="SUPFAM" id="SSF52402">
    <property type="entry name" value="Adenine nucleotide alpha hydrolases-like"/>
    <property type="match status" value="1"/>
</dbReference>
<sequence>MSLSPDSGATATQIDRIVEQIRVDNPTQHHIVAFSGGVDSSLALALTNLAFPQTTKAVIGLSAALPATQLELARKVASTVGVSLTEQQTNEGENEDYIANAGMSCYHCKTALYTALSSVLHHVDAHTTGTLTLYNGTNLDDLSDPTRVGLLAASKFNVYSPLSKLPKVEVRKLAKHLGLPNHNYAASPCLRSRLAFGVEATSDHLRKIETGEEFIRSVLSLPVETDMRLRMLAGRKAMIELGASSTNLEESREKLKQAGVDSLLIDELQFKAWDMRPFKSGSEAKVIELKL</sequence>
<organism evidence="1 2">
    <name type="scientific">Triparma columacea</name>
    <dbReference type="NCBI Taxonomy" id="722753"/>
    <lineage>
        <taxon>Eukaryota</taxon>
        <taxon>Sar</taxon>
        <taxon>Stramenopiles</taxon>
        <taxon>Ochrophyta</taxon>
        <taxon>Bolidophyceae</taxon>
        <taxon>Parmales</taxon>
        <taxon>Triparmaceae</taxon>
        <taxon>Triparma</taxon>
    </lineage>
</organism>
<dbReference type="GO" id="GO:0016783">
    <property type="term" value="F:sulfurtransferase activity"/>
    <property type="evidence" value="ECO:0007669"/>
    <property type="project" value="InterPro"/>
</dbReference>
<evidence type="ECO:0000313" key="1">
    <source>
        <dbReference type="EMBL" id="GMI47917.1"/>
    </source>
</evidence>
<evidence type="ECO:0008006" key="3">
    <source>
        <dbReference type="Google" id="ProtNLM"/>
    </source>
</evidence>
<dbReference type="Gene3D" id="3.40.50.620">
    <property type="entry name" value="HUPs"/>
    <property type="match status" value="1"/>
</dbReference>